<proteinExistence type="predicted"/>
<protein>
    <submittedName>
        <fullName evidence="1">Uncharacterized protein</fullName>
    </submittedName>
</protein>
<dbReference type="RefSeq" id="WP_223420617.1">
    <property type="nucleotide sequence ID" value="NZ_JAIPME010000002.1"/>
</dbReference>
<organism evidence="1 2">
    <name type="scientific">Anaerococcus murdochii</name>
    <dbReference type="NCBI Taxonomy" id="411577"/>
    <lineage>
        <taxon>Bacteria</taxon>
        <taxon>Bacillati</taxon>
        <taxon>Bacillota</taxon>
        <taxon>Tissierellia</taxon>
        <taxon>Tissierellales</taxon>
        <taxon>Peptoniphilaceae</taxon>
        <taxon>Anaerococcus</taxon>
    </lineage>
</organism>
<evidence type="ECO:0000313" key="2">
    <source>
        <dbReference type="Proteomes" id="UP000734271"/>
    </source>
</evidence>
<accession>A0ABS7T1W5</accession>
<evidence type="ECO:0000313" key="1">
    <source>
        <dbReference type="EMBL" id="MBZ2387759.1"/>
    </source>
</evidence>
<gene>
    <name evidence="1" type="ORF">K8P03_10795</name>
</gene>
<keyword evidence="2" id="KW-1185">Reference proteome</keyword>
<sequence length="106" mass="12374">MRNYEDIEKAFNLVSKESWNEIYETIGVSDLEVAIYDDGYIGIRSEQSSAADEEKVVYIIPLKASYWRETLEEWGIYDEDTDGAKTDIDDDLKDDFIKEVLQNIDY</sequence>
<dbReference type="EMBL" id="JAIPME010000002">
    <property type="protein sequence ID" value="MBZ2387759.1"/>
    <property type="molecule type" value="Genomic_DNA"/>
</dbReference>
<comment type="caution">
    <text evidence="1">The sequence shown here is derived from an EMBL/GenBank/DDBJ whole genome shotgun (WGS) entry which is preliminary data.</text>
</comment>
<dbReference type="Proteomes" id="UP000734271">
    <property type="component" value="Unassembled WGS sequence"/>
</dbReference>
<name>A0ABS7T1W5_9FIRM</name>
<reference evidence="1 2" key="1">
    <citation type="submission" date="2021-08" db="EMBL/GenBank/DDBJ databases">
        <title>FDA dAtabase for Regulatory Grade micrObial Sequences (FDA-ARGOS): Supporting development and validation of Infectious Disease Dx tests.</title>
        <authorList>
            <person name="Sproer C."/>
            <person name="Gronow S."/>
            <person name="Severitt S."/>
            <person name="Schroder I."/>
            <person name="Tallon L."/>
            <person name="Sadzewicz L."/>
            <person name="Zhao X."/>
            <person name="Boylan J."/>
            <person name="Ott S."/>
            <person name="Bowen H."/>
            <person name="Vavikolanu K."/>
            <person name="Hazen T."/>
            <person name="Aluvathingal J."/>
            <person name="Nadendla S."/>
            <person name="Lowell S."/>
            <person name="Myers T."/>
            <person name="Yan Y."/>
            <person name="Sichtig H."/>
        </authorList>
    </citation>
    <scope>NUCLEOTIDE SEQUENCE [LARGE SCALE GENOMIC DNA]</scope>
    <source>
        <strain evidence="1 2">FDAARGOS_1460</strain>
    </source>
</reference>